<dbReference type="PROSITE" id="PS00028">
    <property type="entry name" value="ZINC_FINGER_C2H2_1"/>
    <property type="match status" value="1"/>
</dbReference>
<dbReference type="EMBL" id="CAWYQH010000001">
    <property type="protein sequence ID" value="CAK8672579.1"/>
    <property type="molecule type" value="Genomic_DNA"/>
</dbReference>
<keyword evidence="6" id="KW-0539">Nucleus</keyword>
<dbReference type="Gene3D" id="3.30.160.60">
    <property type="entry name" value="Classic Zinc Finger"/>
    <property type="match status" value="3"/>
</dbReference>
<feature type="region of interest" description="Disordered" evidence="8">
    <location>
        <begin position="1"/>
        <end position="25"/>
    </location>
</feature>
<keyword evidence="11" id="KW-1185">Reference proteome</keyword>
<evidence type="ECO:0000313" key="11">
    <source>
        <dbReference type="Proteomes" id="UP001642483"/>
    </source>
</evidence>
<dbReference type="PANTHER" id="PTHR24394">
    <property type="entry name" value="ZINC FINGER PROTEIN"/>
    <property type="match status" value="1"/>
</dbReference>
<gene>
    <name evidence="10" type="ORF">CVLEPA_LOCUS2288</name>
</gene>
<dbReference type="SUPFAM" id="SSF57667">
    <property type="entry name" value="beta-beta-alpha zinc fingers"/>
    <property type="match status" value="2"/>
</dbReference>
<dbReference type="InterPro" id="IPR013087">
    <property type="entry name" value="Znf_C2H2_type"/>
</dbReference>
<keyword evidence="4 7" id="KW-0863">Zinc-finger</keyword>
<evidence type="ECO:0000256" key="1">
    <source>
        <dbReference type="ARBA" id="ARBA00004123"/>
    </source>
</evidence>
<feature type="region of interest" description="Disordered" evidence="8">
    <location>
        <begin position="110"/>
        <end position="152"/>
    </location>
</feature>
<evidence type="ECO:0000256" key="7">
    <source>
        <dbReference type="PROSITE-ProRule" id="PRU00042"/>
    </source>
</evidence>
<keyword evidence="2" id="KW-0479">Metal-binding</keyword>
<feature type="domain" description="C2H2-type" evidence="9">
    <location>
        <begin position="164"/>
        <end position="191"/>
    </location>
</feature>
<evidence type="ECO:0000259" key="9">
    <source>
        <dbReference type="PROSITE" id="PS50157"/>
    </source>
</evidence>
<evidence type="ECO:0000313" key="10">
    <source>
        <dbReference type="EMBL" id="CAK8672579.1"/>
    </source>
</evidence>
<feature type="domain" description="C2H2-type" evidence="9">
    <location>
        <begin position="280"/>
        <end position="307"/>
    </location>
</feature>
<dbReference type="Proteomes" id="UP001642483">
    <property type="component" value="Unassembled WGS sequence"/>
</dbReference>
<evidence type="ECO:0000256" key="5">
    <source>
        <dbReference type="ARBA" id="ARBA00022833"/>
    </source>
</evidence>
<sequence length="397" mass="44267">MSSKRKSSKPIRVSEHEGTHNSIECLSQPAQNITTGFSNGISSAGSVGTTFQPLISNQSMNGFYVEPEQIGSFTPRRFSNPAGNDSSFNQVGMATQDTYSMDSQWLENNKQLQKAHHSAVPSPHLYDGKQHSPRVGNSGTQPTARKSSKTKYKFQRNSNIDVKYKCDVCLYCTNRSDHYKRHLITHSEEKPLKCSRCGYGTGRSDHFRRHLARHGFSPQEILQHCEMNGLKSAPHQGKHFLKATSTNGSVVGGSQNDQPRTYIVGDIRNAESSVVADKKFQCELCGYSTDRSSHYNRHVKTHTDKKPFHCTDCGKTFKLDTYLKKHRCTVEVETMPLALSPTNDECVTAQLTFSAPSTFSGVGNEDFTAACAACGVWFHNQNDLSSHICPHMRTYLL</sequence>
<dbReference type="SMART" id="SM00355">
    <property type="entry name" value="ZnF_C2H2"/>
    <property type="match status" value="5"/>
</dbReference>
<dbReference type="PROSITE" id="PS50157">
    <property type="entry name" value="ZINC_FINGER_C2H2_2"/>
    <property type="match status" value="3"/>
</dbReference>
<feature type="domain" description="C2H2-type" evidence="9">
    <location>
        <begin position="308"/>
        <end position="336"/>
    </location>
</feature>
<proteinExistence type="predicted"/>
<keyword evidence="3" id="KW-0677">Repeat</keyword>
<reference evidence="10 11" key="1">
    <citation type="submission" date="2024-02" db="EMBL/GenBank/DDBJ databases">
        <authorList>
            <person name="Daric V."/>
            <person name="Darras S."/>
        </authorList>
    </citation>
    <scope>NUCLEOTIDE SEQUENCE [LARGE SCALE GENOMIC DNA]</scope>
</reference>
<evidence type="ECO:0000256" key="2">
    <source>
        <dbReference type="ARBA" id="ARBA00022723"/>
    </source>
</evidence>
<comment type="caution">
    <text evidence="10">The sequence shown here is derived from an EMBL/GenBank/DDBJ whole genome shotgun (WGS) entry which is preliminary data.</text>
</comment>
<dbReference type="PANTHER" id="PTHR24394:SF29">
    <property type="entry name" value="MYONEURIN"/>
    <property type="match status" value="1"/>
</dbReference>
<protein>
    <recommendedName>
        <fullName evidence="9">C2H2-type domain-containing protein</fullName>
    </recommendedName>
</protein>
<comment type="subcellular location">
    <subcellularLocation>
        <location evidence="1">Nucleus</location>
    </subcellularLocation>
</comment>
<name>A0ABP0EYL6_CLALP</name>
<feature type="compositionally biased region" description="Polar residues" evidence="8">
    <location>
        <begin position="135"/>
        <end position="145"/>
    </location>
</feature>
<dbReference type="InterPro" id="IPR036236">
    <property type="entry name" value="Znf_C2H2_sf"/>
</dbReference>
<dbReference type="Pfam" id="PF00096">
    <property type="entry name" value="zf-C2H2"/>
    <property type="match status" value="1"/>
</dbReference>
<evidence type="ECO:0000256" key="6">
    <source>
        <dbReference type="ARBA" id="ARBA00023242"/>
    </source>
</evidence>
<evidence type="ECO:0000256" key="4">
    <source>
        <dbReference type="ARBA" id="ARBA00022771"/>
    </source>
</evidence>
<accession>A0ABP0EYL6</accession>
<evidence type="ECO:0000256" key="3">
    <source>
        <dbReference type="ARBA" id="ARBA00022737"/>
    </source>
</evidence>
<evidence type="ECO:0000256" key="8">
    <source>
        <dbReference type="SAM" id="MobiDB-lite"/>
    </source>
</evidence>
<organism evidence="10 11">
    <name type="scientific">Clavelina lepadiformis</name>
    <name type="common">Light-bulb sea squirt</name>
    <name type="synonym">Ascidia lepadiformis</name>
    <dbReference type="NCBI Taxonomy" id="159417"/>
    <lineage>
        <taxon>Eukaryota</taxon>
        <taxon>Metazoa</taxon>
        <taxon>Chordata</taxon>
        <taxon>Tunicata</taxon>
        <taxon>Ascidiacea</taxon>
        <taxon>Aplousobranchia</taxon>
        <taxon>Clavelinidae</taxon>
        <taxon>Clavelina</taxon>
    </lineage>
</organism>
<keyword evidence="5" id="KW-0862">Zinc</keyword>